<gene>
    <name evidence="4" type="primary">Igsf10_1</name>
    <name evidence="4" type="ORF">ALELAT_R15248</name>
</gene>
<dbReference type="GO" id="GO:0030424">
    <property type="term" value="C:axon"/>
    <property type="evidence" value="ECO:0007669"/>
    <property type="project" value="TreeGrafter"/>
</dbReference>
<dbReference type="SMART" id="SM00408">
    <property type="entry name" value="IGc2"/>
    <property type="match status" value="1"/>
</dbReference>
<dbReference type="SMART" id="SM00409">
    <property type="entry name" value="IG"/>
    <property type="match status" value="1"/>
</dbReference>
<evidence type="ECO:0000256" key="2">
    <source>
        <dbReference type="SAM" id="MobiDB-lite"/>
    </source>
</evidence>
<dbReference type="Proteomes" id="UP000562322">
    <property type="component" value="Unassembled WGS sequence"/>
</dbReference>
<dbReference type="GO" id="GO:0070593">
    <property type="term" value="P:dendrite self-avoidance"/>
    <property type="evidence" value="ECO:0007669"/>
    <property type="project" value="TreeGrafter"/>
</dbReference>
<keyword evidence="1" id="KW-0393">Immunoglobulin domain</keyword>
<feature type="compositionally biased region" description="Basic residues" evidence="2">
    <location>
        <begin position="203"/>
        <end position="228"/>
    </location>
</feature>
<feature type="non-terminal residue" evidence="4">
    <location>
        <position position="1"/>
    </location>
</feature>
<feature type="compositionally biased region" description="Low complexity" evidence="2">
    <location>
        <begin position="551"/>
        <end position="567"/>
    </location>
</feature>
<reference evidence="4 5" key="1">
    <citation type="submission" date="2019-09" db="EMBL/GenBank/DDBJ databases">
        <title>Bird 10,000 Genomes (B10K) Project - Family phase.</title>
        <authorList>
            <person name="Zhang G."/>
        </authorList>
    </citation>
    <scope>NUCLEOTIDE SEQUENCE [LARGE SCALE GENOMIC DNA]</scope>
    <source>
        <strain evidence="4">B10K-DU-001-39</strain>
        <tissue evidence="4">Muscle</tissue>
    </source>
</reference>
<feature type="compositionally biased region" description="Polar residues" evidence="2">
    <location>
        <begin position="667"/>
        <end position="689"/>
    </location>
</feature>
<feature type="compositionally biased region" description="Polar residues" evidence="2">
    <location>
        <begin position="780"/>
        <end position="792"/>
    </location>
</feature>
<dbReference type="InterPro" id="IPR036179">
    <property type="entry name" value="Ig-like_dom_sf"/>
</dbReference>
<feature type="domain" description="Ig-like" evidence="3">
    <location>
        <begin position="48"/>
        <end position="126"/>
    </location>
</feature>
<dbReference type="PANTHER" id="PTHR10075:SF103">
    <property type="entry name" value="ROUNDABOUT HOMOLOG 4"/>
    <property type="match status" value="1"/>
</dbReference>
<feature type="region of interest" description="Disordered" evidence="2">
    <location>
        <begin position="253"/>
        <end position="293"/>
    </location>
</feature>
<keyword evidence="5" id="KW-1185">Reference proteome</keyword>
<name>A0A7L0WLE4_ALELA</name>
<feature type="region of interest" description="Disordered" evidence="2">
    <location>
        <begin position="486"/>
        <end position="862"/>
    </location>
</feature>
<feature type="compositionally biased region" description="Basic residues" evidence="2">
    <location>
        <begin position="500"/>
        <end position="513"/>
    </location>
</feature>
<dbReference type="GO" id="GO:0007411">
    <property type="term" value="P:axon guidance"/>
    <property type="evidence" value="ECO:0007669"/>
    <property type="project" value="TreeGrafter"/>
</dbReference>
<feature type="region of interest" description="Disordered" evidence="2">
    <location>
        <begin position="186"/>
        <end position="240"/>
    </location>
</feature>
<feature type="region of interest" description="Disordered" evidence="2">
    <location>
        <begin position="438"/>
        <end position="457"/>
    </location>
</feature>
<feature type="compositionally biased region" description="Polar residues" evidence="2">
    <location>
        <begin position="836"/>
        <end position="846"/>
    </location>
</feature>
<dbReference type="EMBL" id="VXAV01008835">
    <property type="protein sequence ID" value="NXL92326.1"/>
    <property type="molecule type" value="Genomic_DNA"/>
</dbReference>
<dbReference type="InterPro" id="IPR013783">
    <property type="entry name" value="Ig-like_fold"/>
</dbReference>
<proteinExistence type="predicted"/>
<dbReference type="PANTHER" id="PTHR10075">
    <property type="entry name" value="BASIGIN RELATED"/>
    <property type="match status" value="1"/>
</dbReference>
<dbReference type="SUPFAM" id="SSF48726">
    <property type="entry name" value="Immunoglobulin"/>
    <property type="match status" value="2"/>
</dbReference>
<feature type="compositionally biased region" description="Low complexity" evidence="2">
    <location>
        <begin position="716"/>
        <end position="748"/>
    </location>
</feature>
<evidence type="ECO:0000259" key="3">
    <source>
        <dbReference type="PROSITE" id="PS50835"/>
    </source>
</evidence>
<dbReference type="GO" id="GO:0005886">
    <property type="term" value="C:plasma membrane"/>
    <property type="evidence" value="ECO:0007669"/>
    <property type="project" value="TreeGrafter"/>
</dbReference>
<feature type="region of interest" description="Disordered" evidence="2">
    <location>
        <begin position="305"/>
        <end position="424"/>
    </location>
</feature>
<protein>
    <submittedName>
        <fullName evidence="4">IGS10 protein</fullName>
    </submittedName>
</protein>
<dbReference type="CDD" id="cd00096">
    <property type="entry name" value="Ig"/>
    <property type="match status" value="1"/>
</dbReference>
<feature type="compositionally biased region" description="Polar residues" evidence="2">
    <location>
        <begin position="253"/>
        <end position="262"/>
    </location>
</feature>
<comment type="caution">
    <text evidence="4">The sequence shown here is derived from an EMBL/GenBank/DDBJ whole genome shotgun (WGS) entry which is preliminary data.</text>
</comment>
<dbReference type="InterPro" id="IPR003599">
    <property type="entry name" value="Ig_sub"/>
</dbReference>
<dbReference type="PROSITE" id="PS50835">
    <property type="entry name" value="IG_LIKE"/>
    <property type="match status" value="1"/>
</dbReference>
<feature type="compositionally biased region" description="Polar residues" evidence="2">
    <location>
        <begin position="486"/>
        <end position="499"/>
    </location>
</feature>
<dbReference type="GO" id="GO:0098632">
    <property type="term" value="F:cell-cell adhesion mediator activity"/>
    <property type="evidence" value="ECO:0007669"/>
    <property type="project" value="TreeGrafter"/>
</dbReference>
<evidence type="ECO:0000313" key="5">
    <source>
        <dbReference type="Proteomes" id="UP000562322"/>
    </source>
</evidence>
<feature type="compositionally biased region" description="Polar residues" evidence="2">
    <location>
        <begin position="373"/>
        <end position="396"/>
    </location>
</feature>
<dbReference type="AlphaFoldDB" id="A0A7L0WLE4"/>
<dbReference type="InterPro" id="IPR007110">
    <property type="entry name" value="Ig-like_dom"/>
</dbReference>
<dbReference type="OrthoDB" id="10062932at2759"/>
<organism evidence="4 5">
    <name type="scientific">Alectura lathami</name>
    <name type="common">Australian brush turkey</name>
    <dbReference type="NCBI Taxonomy" id="81907"/>
    <lineage>
        <taxon>Eukaryota</taxon>
        <taxon>Metazoa</taxon>
        <taxon>Chordata</taxon>
        <taxon>Craniata</taxon>
        <taxon>Vertebrata</taxon>
        <taxon>Euteleostomi</taxon>
        <taxon>Archelosauria</taxon>
        <taxon>Archosauria</taxon>
        <taxon>Dinosauria</taxon>
        <taxon>Saurischia</taxon>
        <taxon>Theropoda</taxon>
        <taxon>Coelurosauria</taxon>
        <taxon>Aves</taxon>
        <taxon>Neognathae</taxon>
        <taxon>Galloanserae</taxon>
        <taxon>Galliformes</taxon>
        <taxon>Megapodiidae</taxon>
        <taxon>Alectura</taxon>
    </lineage>
</organism>
<dbReference type="Pfam" id="PF13927">
    <property type="entry name" value="Ig_3"/>
    <property type="match status" value="1"/>
</dbReference>
<evidence type="ECO:0000256" key="1">
    <source>
        <dbReference type="ARBA" id="ARBA00023319"/>
    </source>
</evidence>
<dbReference type="Gene3D" id="2.60.40.10">
    <property type="entry name" value="Immunoglobulins"/>
    <property type="match status" value="1"/>
</dbReference>
<feature type="compositionally biased region" description="Pro residues" evidence="2">
    <location>
        <begin position="568"/>
        <end position="584"/>
    </location>
</feature>
<dbReference type="GO" id="GO:0007156">
    <property type="term" value="P:homophilic cell adhesion via plasma membrane adhesion molecules"/>
    <property type="evidence" value="ECO:0007669"/>
    <property type="project" value="TreeGrafter"/>
</dbReference>
<dbReference type="InterPro" id="IPR003598">
    <property type="entry name" value="Ig_sub2"/>
</dbReference>
<accession>A0A7L0WLE4</accession>
<feature type="compositionally biased region" description="Polar residues" evidence="2">
    <location>
        <begin position="403"/>
        <end position="420"/>
    </location>
</feature>
<feature type="compositionally biased region" description="Low complexity" evidence="2">
    <location>
        <begin position="643"/>
        <end position="662"/>
    </location>
</feature>
<feature type="compositionally biased region" description="Basic residues" evidence="2">
    <location>
        <begin position="815"/>
        <end position="834"/>
    </location>
</feature>
<sequence>EDGRIVVVGTGTLTLRTADTFDTGLYHCVGTNSKDADILSFRITVVDPYVERSSVNGAQLSASVGGVLYLPCASAAVPDAAISWVLPGRVVLHHSAGNKHIFDNGTLRIQGVTERDSGYFRCVAANQYGADLLIFQVVVRKDKSIPQKVHVAAGEWEESDGSGNAMLASARRQKSSSAPLATLAVEQEPAASAPGGQAAQSAHGRKGRRRTAYHRSRDKMSRRLRGQRRQFGSSARRADPQRWAALLEKAKRNSTLAEQQVATKPPAPARKVSKVPVEEEETSGDPLSPEQEFMIPVSERASVFSLRRATGSAAAAGPTMAASSSPTGTASPLPAPASLPVSPGSEPQPQLNPTGPRERPDLGQESADGMNRASRTSELFSAQQRPVSAAESNNQRLKPASGTPVTDVTGSSQPATSQNPEGKLQVVTGSAGRIATKADGQAAVATAGEPRPGFGRLYFHSAQKPAAPKRALGSNTFTHQHAQTVQGVVTRAPQAQQQYGRRRKISGRRKIIRPGRIPSLREHRHGFGKQGSARGSTAAAPGVLLNSKYTSSSPALDNLSSSTNPVSPEAPLPSPPTTSMPPEHPAGTVQSTAFLVEESREPAARQGAASTAVPFGTSSAQAAPQREAGPGAPFRSGADRAQPFGTGLPAAAAPTARGAAETAHARSTGTPSAAASAFPRTSSENSQGGKTSGERVFENATDTEVLRKLPKQQTDALPAAEVPALPPDAAAATPAAPASPLQLAAVPAGTGHSGGFPSASKPAPHGSGKSEEQRPAAQLPSYSTPAAGTTKQMARASLKATAAPSVTPQADTKITRRKAFGVGRKRGQRRRRPPKTSASQSSTAGPSPSAVPPARTAGPPAA</sequence>
<evidence type="ECO:0000313" key="4">
    <source>
        <dbReference type="EMBL" id="NXL92326.1"/>
    </source>
</evidence>
<feature type="compositionally biased region" description="Low complexity" evidence="2">
    <location>
        <begin position="309"/>
        <end position="345"/>
    </location>
</feature>
<feature type="non-terminal residue" evidence="4">
    <location>
        <position position="862"/>
    </location>
</feature>
<feature type="compositionally biased region" description="Low complexity" evidence="2">
    <location>
        <begin position="189"/>
        <end position="202"/>
    </location>
</feature>